<dbReference type="NCBIfam" id="TIGR02672">
    <property type="entry name" value="cas_csm6"/>
    <property type="match status" value="1"/>
</dbReference>
<protein>
    <submittedName>
        <fullName evidence="2">Conserved CRISPR-associated protein of uncharacterized function Csm6</fullName>
    </submittedName>
</protein>
<gene>
    <name evidence="2" type="ORF">ERS007739_00471</name>
</gene>
<dbReference type="AlphaFoldDB" id="A0A916L889"/>
<comment type="caution">
    <text evidence="2">The sequence shown here is derived from an EMBL/GenBank/DDBJ whole genome shotgun (WGS) entry which is preliminary data.</text>
</comment>
<dbReference type="RefSeq" id="WP_003912851.1">
    <property type="nucleotide sequence ID" value="NZ_CFND01000040.1"/>
</dbReference>
<organism evidence="2 3">
    <name type="scientific">Mycobacterium tuberculosis</name>
    <dbReference type="NCBI Taxonomy" id="1773"/>
    <lineage>
        <taxon>Bacteria</taxon>
        <taxon>Bacillati</taxon>
        <taxon>Actinomycetota</taxon>
        <taxon>Actinomycetes</taxon>
        <taxon>Mycobacteriales</taxon>
        <taxon>Mycobacteriaceae</taxon>
        <taxon>Mycobacterium</taxon>
        <taxon>Mycobacterium tuberculosis complex</taxon>
    </lineage>
</organism>
<evidence type="ECO:0000259" key="1">
    <source>
        <dbReference type="Pfam" id="PF22208"/>
    </source>
</evidence>
<evidence type="ECO:0000313" key="2">
    <source>
        <dbReference type="EMBL" id="COW99282.1"/>
    </source>
</evidence>
<dbReference type="InterPro" id="IPR013489">
    <property type="entry name" value="CRISPR-assoc_prot_Csm6"/>
</dbReference>
<dbReference type="Proteomes" id="UP000039021">
    <property type="component" value="Unassembled WGS sequence"/>
</dbReference>
<dbReference type="EMBL" id="CSBK01000132">
    <property type="protein sequence ID" value="COW99282.1"/>
    <property type="molecule type" value="Genomic_DNA"/>
</dbReference>
<dbReference type="Pfam" id="PF22208">
    <property type="entry name" value="Cas_Csm6_CARF"/>
    <property type="match status" value="1"/>
</dbReference>
<reference evidence="3" key="1">
    <citation type="submission" date="2015-03" db="EMBL/GenBank/DDBJ databases">
        <authorList>
            <consortium name="Pathogen Informatics"/>
        </authorList>
    </citation>
    <scope>NUCLEOTIDE SEQUENCE [LARGE SCALE GENOMIC DNA]</scope>
    <source>
        <strain evidence="3">N09902308</strain>
    </source>
</reference>
<feature type="domain" description="Csm6 CARF" evidence="1">
    <location>
        <begin position="63"/>
        <end position="170"/>
    </location>
</feature>
<evidence type="ECO:0000313" key="3">
    <source>
        <dbReference type="Proteomes" id="UP000039021"/>
    </source>
</evidence>
<sequence length="191" mass="20717">MILFSPIGTADPITALGDGPMLHIVRHYRPIVVVLFLSAEIAAFENADRRYSAAITRLAPETDVRIVTYTNPSVHRFDLFVPVFRNHLVELSAEFPDRTILLNTSSGTPAMQAALVAINVFGIPRTTAVQVSTPARALSKPGDRESPDAYDLELMWDANDDNQPGAPNRCFEATSAALGVNRPGESGDSLI</sequence>
<name>A0A916L889_MYCTX</name>
<dbReference type="InterPro" id="IPR053955">
    <property type="entry name" value="Csm6_CARF"/>
</dbReference>
<accession>A0A916L889</accession>
<proteinExistence type="predicted"/>